<accession>A0A556TNW0</accession>
<dbReference type="EMBL" id="VCAZ01000008">
    <property type="protein sequence ID" value="TSK28228.1"/>
    <property type="molecule type" value="Genomic_DNA"/>
</dbReference>
<name>A0A556TNW0_BAGYA</name>
<reference evidence="2 3" key="1">
    <citation type="journal article" date="2019" name="Genome Biol. Evol.">
        <title>Whole-Genome Sequencing of the Giant Devil Catfish, Bagarius yarrelli.</title>
        <authorList>
            <person name="Jiang W."/>
            <person name="Lv Y."/>
            <person name="Cheng L."/>
            <person name="Yang K."/>
            <person name="Chao B."/>
            <person name="Wang X."/>
            <person name="Li Y."/>
            <person name="Pan X."/>
            <person name="You X."/>
            <person name="Zhang Y."/>
            <person name="Yang J."/>
            <person name="Li J."/>
            <person name="Zhang X."/>
            <person name="Liu S."/>
            <person name="Sun C."/>
            <person name="Yang J."/>
            <person name="Shi Q."/>
        </authorList>
    </citation>
    <scope>NUCLEOTIDE SEQUENCE [LARGE SCALE GENOMIC DNA]</scope>
    <source>
        <strain evidence="2">JWS20170419001</strain>
        <tissue evidence="2">Muscle</tissue>
    </source>
</reference>
<keyword evidence="3" id="KW-1185">Reference proteome</keyword>
<proteinExistence type="predicted"/>
<comment type="caution">
    <text evidence="2">The sequence shown here is derived from an EMBL/GenBank/DDBJ whole genome shotgun (WGS) entry which is preliminary data.</text>
</comment>
<sequence length="79" mass="9206">MQQRAAEWRFKVRCAIMTCWCAVRIRAHARGGLSDEDNRKPLSLLSVVCSDMLERGLTQFQQPEEEEEEEEKSEHVAKK</sequence>
<evidence type="ECO:0000313" key="2">
    <source>
        <dbReference type="EMBL" id="TSK28228.1"/>
    </source>
</evidence>
<evidence type="ECO:0000256" key="1">
    <source>
        <dbReference type="SAM" id="MobiDB-lite"/>
    </source>
</evidence>
<dbReference type="AlphaFoldDB" id="A0A556TNW0"/>
<feature type="region of interest" description="Disordered" evidence="1">
    <location>
        <begin position="59"/>
        <end position="79"/>
    </location>
</feature>
<evidence type="ECO:0000313" key="3">
    <source>
        <dbReference type="Proteomes" id="UP000319801"/>
    </source>
</evidence>
<protein>
    <submittedName>
        <fullName evidence="2">Uncharacterized protein</fullName>
    </submittedName>
</protein>
<dbReference type="Proteomes" id="UP000319801">
    <property type="component" value="Unassembled WGS sequence"/>
</dbReference>
<organism evidence="2 3">
    <name type="scientific">Bagarius yarrelli</name>
    <name type="common">Goonch</name>
    <name type="synonym">Bagrus yarrelli</name>
    <dbReference type="NCBI Taxonomy" id="175774"/>
    <lineage>
        <taxon>Eukaryota</taxon>
        <taxon>Metazoa</taxon>
        <taxon>Chordata</taxon>
        <taxon>Craniata</taxon>
        <taxon>Vertebrata</taxon>
        <taxon>Euteleostomi</taxon>
        <taxon>Actinopterygii</taxon>
        <taxon>Neopterygii</taxon>
        <taxon>Teleostei</taxon>
        <taxon>Ostariophysi</taxon>
        <taxon>Siluriformes</taxon>
        <taxon>Sisoridae</taxon>
        <taxon>Sisorinae</taxon>
        <taxon>Bagarius</taxon>
    </lineage>
</organism>
<gene>
    <name evidence="2" type="ORF">Baya_2415</name>
</gene>